<name>A0A645HMN0_9ZZZZ</name>
<proteinExistence type="predicted"/>
<protein>
    <submittedName>
        <fullName evidence="1">Uncharacterized protein</fullName>
    </submittedName>
</protein>
<reference evidence="1" key="1">
    <citation type="submission" date="2019-08" db="EMBL/GenBank/DDBJ databases">
        <authorList>
            <person name="Kucharzyk K."/>
            <person name="Murdoch R.W."/>
            <person name="Higgins S."/>
            <person name="Loffler F."/>
        </authorList>
    </citation>
    <scope>NUCLEOTIDE SEQUENCE</scope>
</reference>
<organism evidence="1">
    <name type="scientific">bioreactor metagenome</name>
    <dbReference type="NCBI Taxonomy" id="1076179"/>
    <lineage>
        <taxon>unclassified sequences</taxon>
        <taxon>metagenomes</taxon>
        <taxon>ecological metagenomes</taxon>
    </lineage>
</organism>
<dbReference type="AlphaFoldDB" id="A0A645HMN0"/>
<sequence length="61" mass="6984">MQEGILWKKRLPWLPAKTGETSLFTGRVFTKKLYCTGRLLWMFVKALQLLRVFPGGSGTIL</sequence>
<dbReference type="EMBL" id="VSSQ01096641">
    <property type="protein sequence ID" value="MPN40305.1"/>
    <property type="molecule type" value="Genomic_DNA"/>
</dbReference>
<accession>A0A645HMN0</accession>
<comment type="caution">
    <text evidence="1">The sequence shown here is derived from an EMBL/GenBank/DDBJ whole genome shotgun (WGS) entry which is preliminary data.</text>
</comment>
<gene>
    <name evidence="1" type="ORF">SDC9_187841</name>
</gene>
<evidence type="ECO:0000313" key="1">
    <source>
        <dbReference type="EMBL" id="MPN40305.1"/>
    </source>
</evidence>